<dbReference type="SUPFAM" id="SSF53474">
    <property type="entry name" value="alpha/beta-Hydrolases"/>
    <property type="match status" value="1"/>
</dbReference>
<name>A0A645B2R5_9ZZZZ</name>
<dbReference type="PANTHER" id="PTHR12277:SF81">
    <property type="entry name" value="PROTEIN ABHD13"/>
    <property type="match status" value="1"/>
</dbReference>
<feature type="domain" description="Serine aminopeptidase S33" evidence="2">
    <location>
        <begin position="145"/>
        <end position="197"/>
    </location>
</feature>
<dbReference type="Gene3D" id="3.40.50.1820">
    <property type="entry name" value="alpha/beta hydrolase"/>
    <property type="match status" value="1"/>
</dbReference>
<gene>
    <name evidence="3" type="ORF">SDC9_104275</name>
</gene>
<dbReference type="InterPro" id="IPR022742">
    <property type="entry name" value="Hydrolase_4"/>
</dbReference>
<dbReference type="AlphaFoldDB" id="A0A645B2R5"/>
<dbReference type="EMBL" id="VSSQ01016276">
    <property type="protein sequence ID" value="MPM57453.1"/>
    <property type="molecule type" value="Genomic_DNA"/>
</dbReference>
<dbReference type="Pfam" id="PF00561">
    <property type="entry name" value="Abhydrolase_1"/>
    <property type="match status" value="1"/>
</dbReference>
<protein>
    <submittedName>
        <fullName evidence="3">Uncharacterized protein</fullName>
    </submittedName>
</protein>
<dbReference type="PANTHER" id="PTHR12277">
    <property type="entry name" value="ALPHA/BETA HYDROLASE DOMAIN-CONTAINING PROTEIN"/>
    <property type="match status" value="1"/>
</dbReference>
<comment type="caution">
    <text evidence="3">The sequence shown here is derived from an EMBL/GenBank/DDBJ whole genome shotgun (WGS) entry which is preliminary data.</text>
</comment>
<evidence type="ECO:0000259" key="2">
    <source>
        <dbReference type="Pfam" id="PF12146"/>
    </source>
</evidence>
<feature type="domain" description="AB hydrolase-1" evidence="1">
    <location>
        <begin position="49"/>
        <end position="115"/>
    </location>
</feature>
<evidence type="ECO:0000259" key="1">
    <source>
        <dbReference type="Pfam" id="PF00561"/>
    </source>
</evidence>
<dbReference type="Pfam" id="PF12146">
    <property type="entry name" value="Hydrolase_4"/>
    <property type="match status" value="1"/>
</dbReference>
<accession>A0A645B2R5</accession>
<proteinExistence type="predicted"/>
<reference evidence="3" key="1">
    <citation type="submission" date="2019-08" db="EMBL/GenBank/DDBJ databases">
        <authorList>
            <person name="Kucharzyk K."/>
            <person name="Murdoch R.W."/>
            <person name="Higgins S."/>
            <person name="Loffler F."/>
        </authorList>
    </citation>
    <scope>NUCLEOTIDE SEQUENCE</scope>
</reference>
<evidence type="ECO:0000313" key="3">
    <source>
        <dbReference type="EMBL" id="MPM57453.1"/>
    </source>
</evidence>
<sequence length="215" mass="23536">MLAAADGRKIAAFHLPAPDPGGLYHSLQLRQSRRTRRQGGTAARPSPPRYGVIGYDYEGFGSSEGEPSLSAALRDADAVCHYLVHTAGVAPERIVAVGFSMGSGPACYLAGRYPLGGVVLEGGLASVLQVMIPWSNWSGDLYPNWRRLAASRVPVLIFHGTNDEVIPYRNAEKNYRSASGRKRLVTVPGAIHRNIRETLGDERYFQILAEFFPRR</sequence>
<dbReference type="InterPro" id="IPR029058">
    <property type="entry name" value="AB_hydrolase_fold"/>
</dbReference>
<dbReference type="InterPro" id="IPR000073">
    <property type="entry name" value="AB_hydrolase_1"/>
</dbReference>
<organism evidence="3">
    <name type="scientific">bioreactor metagenome</name>
    <dbReference type="NCBI Taxonomy" id="1076179"/>
    <lineage>
        <taxon>unclassified sequences</taxon>
        <taxon>metagenomes</taxon>
        <taxon>ecological metagenomes</taxon>
    </lineage>
</organism>